<evidence type="ECO:0000256" key="1">
    <source>
        <dbReference type="PROSITE-ProRule" id="PRU00169"/>
    </source>
</evidence>
<dbReference type="SUPFAM" id="SSF52172">
    <property type="entry name" value="CheY-like"/>
    <property type="match status" value="1"/>
</dbReference>
<dbReference type="InterPro" id="IPR011006">
    <property type="entry name" value="CheY-like_superfamily"/>
</dbReference>
<gene>
    <name evidence="3" type="ORF">Airi01_003710</name>
</gene>
<dbReference type="GO" id="GO:0000160">
    <property type="term" value="P:phosphorelay signal transduction system"/>
    <property type="evidence" value="ECO:0007669"/>
    <property type="project" value="InterPro"/>
</dbReference>
<evidence type="ECO:0000313" key="3">
    <source>
        <dbReference type="EMBL" id="GLY72104.1"/>
    </source>
</evidence>
<organism evidence="3 4">
    <name type="scientific">Actinoallomurus iriomotensis</name>
    <dbReference type="NCBI Taxonomy" id="478107"/>
    <lineage>
        <taxon>Bacteria</taxon>
        <taxon>Bacillati</taxon>
        <taxon>Actinomycetota</taxon>
        <taxon>Actinomycetes</taxon>
        <taxon>Streptosporangiales</taxon>
        <taxon>Thermomonosporaceae</taxon>
        <taxon>Actinoallomurus</taxon>
    </lineage>
</organism>
<dbReference type="Proteomes" id="UP001165135">
    <property type="component" value="Unassembled WGS sequence"/>
</dbReference>
<evidence type="ECO:0000259" key="2">
    <source>
        <dbReference type="PROSITE" id="PS50110"/>
    </source>
</evidence>
<sequence length="159" mass="16965">MSFRKGEAHSLLGLTAGASAPQSTMKILVYSHDANTRTQVRLAIGRRPAAGLPEVEYVEIATEPAVFARLDKGDIDVAVLDGEAQPAGGMGICRQAKDEIYNCPPIMVLIARRDDGWLATWSRADAVASQPIDAVALAEGVAELVRKRQAGPGSELSRR</sequence>
<dbReference type="InterPro" id="IPR001789">
    <property type="entry name" value="Sig_transdc_resp-reg_receiver"/>
</dbReference>
<name>A0A9W6RAM0_9ACTN</name>
<accession>A0A9W6RAM0</accession>
<keyword evidence="1" id="KW-0597">Phosphoprotein</keyword>
<dbReference type="AlphaFoldDB" id="A0A9W6RAM0"/>
<comment type="caution">
    <text evidence="3">The sequence shown here is derived from an EMBL/GenBank/DDBJ whole genome shotgun (WGS) entry which is preliminary data.</text>
</comment>
<dbReference type="PROSITE" id="PS50110">
    <property type="entry name" value="RESPONSE_REGULATORY"/>
    <property type="match status" value="1"/>
</dbReference>
<dbReference type="Gene3D" id="3.40.50.2300">
    <property type="match status" value="1"/>
</dbReference>
<feature type="modified residue" description="4-aspartylphosphate" evidence="1">
    <location>
        <position position="81"/>
    </location>
</feature>
<proteinExistence type="predicted"/>
<protein>
    <recommendedName>
        <fullName evidence="2">Response regulatory domain-containing protein</fullName>
    </recommendedName>
</protein>
<evidence type="ECO:0000313" key="4">
    <source>
        <dbReference type="Proteomes" id="UP001165135"/>
    </source>
</evidence>
<feature type="domain" description="Response regulatory" evidence="2">
    <location>
        <begin position="26"/>
        <end position="145"/>
    </location>
</feature>
<dbReference type="EMBL" id="BSTJ01000001">
    <property type="protein sequence ID" value="GLY72104.1"/>
    <property type="molecule type" value="Genomic_DNA"/>
</dbReference>
<reference evidence="3" key="1">
    <citation type="submission" date="2023-03" db="EMBL/GenBank/DDBJ databases">
        <title>Actinoallomurus iriomotensis NBRC 103681.</title>
        <authorList>
            <person name="Ichikawa N."/>
            <person name="Sato H."/>
            <person name="Tonouchi N."/>
        </authorList>
    </citation>
    <scope>NUCLEOTIDE SEQUENCE</scope>
    <source>
        <strain evidence="3">NBRC 103681</strain>
    </source>
</reference>